<dbReference type="RefSeq" id="WP_128561223.1">
    <property type="nucleotide sequence ID" value="NZ_BPQH01000021.1"/>
</dbReference>
<organism evidence="1 2">
    <name type="scientific">Methylobacterium crusticola</name>
    <dbReference type="NCBI Taxonomy" id="1697972"/>
    <lineage>
        <taxon>Bacteria</taxon>
        <taxon>Pseudomonadati</taxon>
        <taxon>Pseudomonadota</taxon>
        <taxon>Alphaproteobacteria</taxon>
        <taxon>Hyphomicrobiales</taxon>
        <taxon>Methylobacteriaceae</taxon>
        <taxon>Methylobacterium</taxon>
    </lineage>
</organism>
<gene>
    <name evidence="1" type="ORF">OPKNFCMD_5470</name>
</gene>
<reference evidence="1" key="2">
    <citation type="submission" date="2021-08" db="EMBL/GenBank/DDBJ databases">
        <authorList>
            <person name="Tani A."/>
            <person name="Ola A."/>
            <person name="Ogura Y."/>
            <person name="Katsura K."/>
            <person name="Hayashi T."/>
        </authorList>
    </citation>
    <scope>NUCLEOTIDE SEQUENCE</scope>
    <source>
        <strain evidence="1">KCTC 52305</strain>
    </source>
</reference>
<keyword evidence="2" id="KW-1185">Reference proteome</keyword>
<name>A0ABQ4R6C7_9HYPH</name>
<proteinExistence type="predicted"/>
<accession>A0ABQ4R6C7</accession>
<evidence type="ECO:0000313" key="1">
    <source>
        <dbReference type="EMBL" id="GJD52704.1"/>
    </source>
</evidence>
<evidence type="ECO:0000313" key="2">
    <source>
        <dbReference type="Proteomes" id="UP001055167"/>
    </source>
</evidence>
<dbReference type="Proteomes" id="UP001055167">
    <property type="component" value="Unassembled WGS sequence"/>
</dbReference>
<comment type="caution">
    <text evidence="1">The sequence shown here is derived from an EMBL/GenBank/DDBJ whole genome shotgun (WGS) entry which is preliminary data.</text>
</comment>
<sequence length="155" mass="16858">MTWNIEERKLRLRALYPLATDAEIAIMAANPVLHDGEGLSVPLMMMDRCSAAGAFMKDSPMNLNDSLEAVPSEFKHKFLYIRGGLNSGNPLIMEDAARQAGALVSRMRMTAGGIFPGMMMDSGEKVALTEVANHLEGMATATRQMAAEARARSVR</sequence>
<reference evidence="1" key="1">
    <citation type="journal article" date="2021" name="Front. Microbiol.">
        <title>Comprehensive Comparative Genomics and Phenotyping of Methylobacterium Species.</title>
        <authorList>
            <person name="Alessa O."/>
            <person name="Ogura Y."/>
            <person name="Fujitani Y."/>
            <person name="Takami H."/>
            <person name="Hayashi T."/>
            <person name="Sahin N."/>
            <person name="Tani A."/>
        </authorList>
    </citation>
    <scope>NUCLEOTIDE SEQUENCE</scope>
    <source>
        <strain evidence="1">KCTC 52305</strain>
    </source>
</reference>
<dbReference type="EMBL" id="BPQH01000021">
    <property type="protein sequence ID" value="GJD52704.1"/>
    <property type="molecule type" value="Genomic_DNA"/>
</dbReference>
<protein>
    <submittedName>
        <fullName evidence="1">Uncharacterized protein</fullName>
    </submittedName>
</protein>